<dbReference type="KEGG" id="ksc:CD178_02864"/>
<dbReference type="PANTHER" id="PTHR13847">
    <property type="entry name" value="SARCOSINE DEHYDROGENASE-RELATED"/>
    <property type="match status" value="1"/>
</dbReference>
<dbReference type="InterPro" id="IPR036188">
    <property type="entry name" value="FAD/NAD-bd_sf"/>
</dbReference>
<reference evidence="4 5" key="1">
    <citation type="submission" date="2017-08" db="EMBL/GenBank/DDBJ databases">
        <title>Complete genome sequence of Gluconacetobacter saccharivorans CV1 isolated from Fermented Vinegar.</title>
        <authorList>
            <person name="Kim S.-Y."/>
        </authorList>
    </citation>
    <scope>NUCLEOTIDE SEQUENCE [LARGE SCALE GENOMIC DNA]</scope>
    <source>
        <strain evidence="4 5">CV1</strain>
    </source>
</reference>
<feature type="domain" description="FAD dependent oxidoreductase" evidence="3">
    <location>
        <begin position="31"/>
        <end position="384"/>
    </location>
</feature>
<dbReference type="RefSeq" id="WP_102323991.1">
    <property type="nucleotide sequence ID" value="NZ_CALCQY010000041.1"/>
</dbReference>
<dbReference type="AlphaFoldDB" id="A0A347WFG7"/>
<evidence type="ECO:0000259" key="3">
    <source>
        <dbReference type="Pfam" id="PF01266"/>
    </source>
</evidence>
<dbReference type="EC" id="1.4.3.-" evidence="4"/>
<evidence type="ECO:0000313" key="5">
    <source>
        <dbReference type="Proteomes" id="UP000264120"/>
    </source>
</evidence>
<dbReference type="EMBL" id="CP023036">
    <property type="protein sequence ID" value="AXY23610.1"/>
    <property type="molecule type" value="Genomic_DNA"/>
</dbReference>
<sequence length="428" mass="45700">MKNDPRSHGLWEKSAPPAPPTTPLRGHVDVDVAIVGAGYTGLSAALHLAEQGRDVAVLEAEEIGFGGSGRNVGLVNAGLWVMPNYLLTTLGHEMGHRVLDLLGNGPSLVFDLIARHNIECEAEQTGTLHCAVGKSGLEALRERECQWQAVGAPVHLLEREEAIAHIGSTAFSGALVDDRAGTVQPLAYARGLAAAAIRAGAAVHTGTAVNAAQRAGEWWHLGTAGGGSVRARWVIVATNAYTTTMWPELRSEIVNLPYFNFATRPLSPDLLKTILPYRQGAWDTQKILTSFRLDQAGRMIVGSIGALDKVGEPVHHAWARRALGRIYPQLKDAVFETEWYGNIGMTTDALPRFHKLAPNVLSISGYNGRGISPGTVFGRTLAQLICGQIGIADMPLPLTRPHAVSATAAREAFYSFGSIASHAAGARF</sequence>
<dbReference type="OrthoDB" id="9806601at2"/>
<dbReference type="Proteomes" id="UP000264120">
    <property type="component" value="Chromosome"/>
</dbReference>
<dbReference type="Pfam" id="PF01266">
    <property type="entry name" value="DAO"/>
    <property type="match status" value="1"/>
</dbReference>
<dbReference type="SUPFAM" id="SSF51905">
    <property type="entry name" value="FAD/NAD(P)-binding domain"/>
    <property type="match status" value="1"/>
</dbReference>
<dbReference type="GO" id="GO:0005737">
    <property type="term" value="C:cytoplasm"/>
    <property type="evidence" value="ECO:0007669"/>
    <property type="project" value="TreeGrafter"/>
</dbReference>
<gene>
    <name evidence="4" type="primary">puuB_2</name>
    <name evidence="4" type="ORF">CD178_02864</name>
</gene>
<evidence type="ECO:0000256" key="2">
    <source>
        <dbReference type="SAM" id="MobiDB-lite"/>
    </source>
</evidence>
<accession>A0A347WFG7</accession>
<proteinExistence type="predicted"/>
<evidence type="ECO:0000313" key="4">
    <source>
        <dbReference type="EMBL" id="AXY23610.1"/>
    </source>
</evidence>
<dbReference type="Gene3D" id="3.30.9.10">
    <property type="entry name" value="D-Amino Acid Oxidase, subunit A, domain 2"/>
    <property type="match status" value="1"/>
</dbReference>
<name>A0A347WFG7_9PROT</name>
<feature type="region of interest" description="Disordered" evidence="2">
    <location>
        <begin position="1"/>
        <end position="24"/>
    </location>
</feature>
<dbReference type="Gene3D" id="3.50.50.60">
    <property type="entry name" value="FAD/NAD(P)-binding domain"/>
    <property type="match status" value="1"/>
</dbReference>
<dbReference type="InterPro" id="IPR006076">
    <property type="entry name" value="FAD-dep_OxRdtase"/>
</dbReference>
<keyword evidence="1 4" id="KW-0560">Oxidoreductase</keyword>
<keyword evidence="5" id="KW-1185">Reference proteome</keyword>
<organism evidence="4 5">
    <name type="scientific">Komagataeibacter saccharivorans</name>
    <dbReference type="NCBI Taxonomy" id="265959"/>
    <lineage>
        <taxon>Bacteria</taxon>
        <taxon>Pseudomonadati</taxon>
        <taxon>Pseudomonadota</taxon>
        <taxon>Alphaproteobacteria</taxon>
        <taxon>Acetobacterales</taxon>
        <taxon>Acetobacteraceae</taxon>
        <taxon>Komagataeibacter</taxon>
    </lineage>
</organism>
<dbReference type="GO" id="GO:0016491">
    <property type="term" value="F:oxidoreductase activity"/>
    <property type="evidence" value="ECO:0007669"/>
    <property type="project" value="UniProtKB-KW"/>
</dbReference>
<dbReference type="PANTHER" id="PTHR13847:SF281">
    <property type="entry name" value="FAD DEPENDENT OXIDOREDUCTASE DOMAIN-CONTAINING PROTEIN"/>
    <property type="match status" value="1"/>
</dbReference>
<protein>
    <submittedName>
        <fullName evidence="4">Gamma-glutamylputrescine oxidoreductase</fullName>
        <ecNumber evidence="4">1.4.3.-</ecNumber>
    </submittedName>
</protein>
<feature type="compositionally biased region" description="Basic and acidic residues" evidence="2">
    <location>
        <begin position="1"/>
        <end position="11"/>
    </location>
</feature>
<evidence type="ECO:0000256" key="1">
    <source>
        <dbReference type="ARBA" id="ARBA00023002"/>
    </source>
</evidence>